<evidence type="ECO:0000256" key="2">
    <source>
        <dbReference type="SAM" id="Phobius"/>
    </source>
</evidence>
<dbReference type="Proteomes" id="UP001597018">
    <property type="component" value="Unassembled WGS sequence"/>
</dbReference>
<dbReference type="RefSeq" id="WP_263248825.1">
    <property type="nucleotide sequence ID" value="NZ_BAABLT010000004.1"/>
</dbReference>
<gene>
    <name evidence="4" type="ORF">ACFQ16_15680</name>
</gene>
<sequence length="312" mass="31876">MSSPGGNWGPHQPGQQYDPSTGQPAHGRPAGFQPGQYQGFGAFDQRQQQPYPGMVTGYPGQRRRRTGMVIAAVSLAAVAVVAIVTTVVVLNTGSRRGQAQRPVGSPTTSATSAPASSAETSSAPAAVPAIVPGWQAVPVPKRGAVYDAPQDWTLETPDDIIGFGPADDPVTMTGVSVYKKGFCPGKSSSYRAIAGATARKGPSDAAVATATAQKFADLAYSAGDRKPQVAMGPAEPVQLPGGIAASRVTATVTHPAPGPCDAPTEAVTVIATNNDGQASVVFLGTAEQNAPDTLPDPTGTLQRMAMSFRRAA</sequence>
<feature type="region of interest" description="Disordered" evidence="1">
    <location>
        <begin position="1"/>
        <end position="59"/>
    </location>
</feature>
<feature type="compositionally biased region" description="Low complexity" evidence="1">
    <location>
        <begin position="105"/>
        <end position="122"/>
    </location>
</feature>
<feature type="compositionally biased region" description="Polar residues" evidence="1">
    <location>
        <begin position="13"/>
        <end position="23"/>
    </location>
</feature>
<comment type="caution">
    <text evidence="4">The sequence shown here is derived from an EMBL/GenBank/DDBJ whole genome shotgun (WGS) entry which is preliminary data.</text>
</comment>
<feature type="transmembrane region" description="Helical" evidence="2">
    <location>
        <begin position="68"/>
        <end position="90"/>
    </location>
</feature>
<accession>A0ABW3FTZ3</accession>
<name>A0ABW3FTZ3_9PSEU</name>
<evidence type="ECO:0000313" key="4">
    <source>
        <dbReference type="EMBL" id="MFD0921187.1"/>
    </source>
</evidence>
<dbReference type="Pfam" id="PF26056">
    <property type="entry name" value="DUF8017"/>
    <property type="match status" value="1"/>
</dbReference>
<feature type="domain" description="DUF8017" evidence="3">
    <location>
        <begin position="128"/>
        <end position="311"/>
    </location>
</feature>
<protein>
    <recommendedName>
        <fullName evidence="3">DUF8017 domain-containing protein</fullName>
    </recommendedName>
</protein>
<keyword evidence="2" id="KW-0812">Transmembrane</keyword>
<keyword evidence="5" id="KW-1185">Reference proteome</keyword>
<keyword evidence="2" id="KW-0472">Membrane</keyword>
<proteinExistence type="predicted"/>
<evidence type="ECO:0000256" key="1">
    <source>
        <dbReference type="SAM" id="MobiDB-lite"/>
    </source>
</evidence>
<keyword evidence="2" id="KW-1133">Transmembrane helix</keyword>
<evidence type="ECO:0000259" key="3">
    <source>
        <dbReference type="Pfam" id="PF26056"/>
    </source>
</evidence>
<feature type="region of interest" description="Disordered" evidence="1">
    <location>
        <begin position="94"/>
        <end position="122"/>
    </location>
</feature>
<dbReference type="InterPro" id="IPR058330">
    <property type="entry name" value="DUF8017"/>
</dbReference>
<organism evidence="4 5">
    <name type="scientific">Saccharopolyspora rosea</name>
    <dbReference type="NCBI Taxonomy" id="524884"/>
    <lineage>
        <taxon>Bacteria</taxon>
        <taxon>Bacillati</taxon>
        <taxon>Actinomycetota</taxon>
        <taxon>Actinomycetes</taxon>
        <taxon>Pseudonocardiales</taxon>
        <taxon>Pseudonocardiaceae</taxon>
        <taxon>Saccharopolyspora</taxon>
    </lineage>
</organism>
<dbReference type="EMBL" id="JBHTIW010000011">
    <property type="protein sequence ID" value="MFD0921187.1"/>
    <property type="molecule type" value="Genomic_DNA"/>
</dbReference>
<reference evidence="5" key="1">
    <citation type="journal article" date="2019" name="Int. J. Syst. Evol. Microbiol.">
        <title>The Global Catalogue of Microorganisms (GCM) 10K type strain sequencing project: providing services to taxonomists for standard genome sequencing and annotation.</title>
        <authorList>
            <consortium name="The Broad Institute Genomics Platform"/>
            <consortium name="The Broad Institute Genome Sequencing Center for Infectious Disease"/>
            <person name="Wu L."/>
            <person name="Ma J."/>
        </authorList>
    </citation>
    <scope>NUCLEOTIDE SEQUENCE [LARGE SCALE GENOMIC DNA]</scope>
    <source>
        <strain evidence="5">CCUG 56401</strain>
    </source>
</reference>
<evidence type="ECO:0000313" key="5">
    <source>
        <dbReference type="Proteomes" id="UP001597018"/>
    </source>
</evidence>